<protein>
    <recommendedName>
        <fullName evidence="1">Probable queuosine precursor transporter</fullName>
        <shortName evidence="1">Q precursor transporter</shortName>
    </recommendedName>
</protein>
<keyword evidence="1" id="KW-1003">Cell membrane</keyword>
<feature type="transmembrane region" description="Helical" evidence="1">
    <location>
        <begin position="177"/>
        <end position="199"/>
    </location>
</feature>
<sequence>MNQSEKNYKYLGTLSVFFVSILLISNVASTKIVDFGLFTFDGGTLLFPLSYIFGDILTEVYGYKKTREVIWIGFFSALMMSIIFIIVGKLPAAPGWDNQNAYDAILGLTPRIVIASLFAYICGSFSNSFILAKMKLWTSGKYLWTRTIGSTIVGEFIDSTLFILIAFFGILPSSLLLTLIISNYIFKTLVEIVFTPVTYRMISFLKRNENEDFYDKDTNFNPFVSK</sequence>
<dbReference type="AlphaFoldDB" id="A0A0G0FPC2"/>
<keyword evidence="1" id="KW-0812">Transmembrane</keyword>
<comment type="caution">
    <text evidence="2">The sequence shown here is derived from an EMBL/GenBank/DDBJ whole genome shotgun (WGS) entry which is preliminary data.</text>
</comment>
<dbReference type="GO" id="GO:0022857">
    <property type="term" value="F:transmembrane transporter activity"/>
    <property type="evidence" value="ECO:0007669"/>
    <property type="project" value="UniProtKB-UniRule"/>
</dbReference>
<name>A0A0G0FPC2_9BACT</name>
<dbReference type="InterPro" id="IPR003744">
    <property type="entry name" value="YhhQ"/>
</dbReference>
<comment type="subcellular location">
    <subcellularLocation>
        <location evidence="1">Cell membrane</location>
        <topology evidence="1">Multi-pass membrane protein</topology>
    </subcellularLocation>
</comment>
<evidence type="ECO:0000313" key="2">
    <source>
        <dbReference type="EMBL" id="KKP89310.1"/>
    </source>
</evidence>
<dbReference type="PANTHER" id="PTHR34300">
    <property type="entry name" value="QUEUOSINE PRECURSOR TRANSPORTER-RELATED"/>
    <property type="match status" value="1"/>
</dbReference>
<feature type="transmembrane region" description="Helical" evidence="1">
    <location>
        <begin position="152"/>
        <end position="171"/>
    </location>
</feature>
<evidence type="ECO:0000256" key="1">
    <source>
        <dbReference type="HAMAP-Rule" id="MF_02088"/>
    </source>
</evidence>
<keyword evidence="1" id="KW-0472">Membrane</keyword>
<feature type="transmembrane region" description="Helical" evidence="1">
    <location>
        <begin position="7"/>
        <end position="29"/>
    </location>
</feature>
<comment type="function">
    <text evidence="1">Involved in the import of queuosine (Q) precursors, required for Q precursor salvage.</text>
</comment>
<gene>
    <name evidence="2" type="ORF">UR91_C0004G0004</name>
</gene>
<accession>A0A0G0FPC2</accession>
<dbReference type="Pfam" id="PF02592">
    <property type="entry name" value="Vut_1"/>
    <property type="match status" value="1"/>
</dbReference>
<dbReference type="EMBL" id="LBQZ01000004">
    <property type="protein sequence ID" value="KKP89310.1"/>
    <property type="molecule type" value="Genomic_DNA"/>
</dbReference>
<dbReference type="NCBIfam" id="TIGR00697">
    <property type="entry name" value="queuosine precursor transporter"/>
    <property type="match status" value="1"/>
</dbReference>
<keyword evidence="1" id="KW-0813">Transport</keyword>
<reference evidence="2 3" key="1">
    <citation type="journal article" date="2015" name="Nature">
        <title>rRNA introns, odd ribosomes, and small enigmatic genomes across a large radiation of phyla.</title>
        <authorList>
            <person name="Brown C.T."/>
            <person name="Hug L.A."/>
            <person name="Thomas B.C."/>
            <person name="Sharon I."/>
            <person name="Castelle C.J."/>
            <person name="Singh A."/>
            <person name="Wilkins M.J."/>
            <person name="Williams K.H."/>
            <person name="Banfield J.F."/>
        </authorList>
    </citation>
    <scope>NUCLEOTIDE SEQUENCE [LARGE SCALE GENOMIC DNA]</scope>
</reference>
<dbReference type="GO" id="GO:0005886">
    <property type="term" value="C:plasma membrane"/>
    <property type="evidence" value="ECO:0007669"/>
    <property type="project" value="UniProtKB-SubCell"/>
</dbReference>
<feature type="transmembrane region" description="Helical" evidence="1">
    <location>
        <begin position="112"/>
        <end position="132"/>
    </location>
</feature>
<keyword evidence="1" id="KW-1133">Transmembrane helix</keyword>
<comment type="similarity">
    <text evidence="1">Belongs to the vitamin uptake transporter (VUT/ECF) (TC 2.A.88) family. Q precursor transporter subfamily.</text>
</comment>
<feature type="transmembrane region" description="Helical" evidence="1">
    <location>
        <begin position="35"/>
        <end position="57"/>
    </location>
</feature>
<proteinExistence type="inferred from homology"/>
<dbReference type="PANTHER" id="PTHR34300:SF2">
    <property type="entry name" value="QUEUOSINE PRECURSOR TRANSPORTER-RELATED"/>
    <property type="match status" value="1"/>
</dbReference>
<dbReference type="HAMAP" id="MF_02088">
    <property type="entry name" value="Q_prec_transport"/>
    <property type="match status" value="1"/>
</dbReference>
<organism evidence="2 3">
    <name type="scientific">Candidatus Nomurabacteria bacterium GW2011_GWC2_35_8</name>
    <dbReference type="NCBI Taxonomy" id="1618752"/>
    <lineage>
        <taxon>Bacteria</taxon>
        <taxon>Candidatus Nomuraibacteriota</taxon>
    </lineage>
</organism>
<dbReference type="PATRIC" id="fig|1618752.3.peg.97"/>
<evidence type="ECO:0000313" key="3">
    <source>
        <dbReference type="Proteomes" id="UP000034798"/>
    </source>
</evidence>
<dbReference type="Proteomes" id="UP000034798">
    <property type="component" value="Unassembled WGS sequence"/>
</dbReference>
<feature type="transmembrane region" description="Helical" evidence="1">
    <location>
        <begin position="69"/>
        <end position="92"/>
    </location>
</feature>